<evidence type="ECO:0000313" key="2">
    <source>
        <dbReference type="EMBL" id="WVZ60763.1"/>
    </source>
</evidence>
<dbReference type="PANTHER" id="PTHR33170:SF50">
    <property type="entry name" value="DUF4283 DOMAIN-CONTAINING PROTEIN"/>
    <property type="match status" value="1"/>
</dbReference>
<dbReference type="AlphaFoldDB" id="A0AAQ3WGU1"/>
<proteinExistence type="predicted"/>
<feature type="region of interest" description="Disordered" evidence="1">
    <location>
        <begin position="377"/>
        <end position="517"/>
    </location>
</feature>
<dbReference type="EMBL" id="CP144746">
    <property type="protein sequence ID" value="WVZ60763.1"/>
    <property type="molecule type" value="Genomic_DNA"/>
</dbReference>
<reference evidence="2 3" key="1">
    <citation type="submission" date="2024-02" db="EMBL/GenBank/DDBJ databases">
        <title>High-quality chromosome-scale genome assembly of Pensacola bahiagrass (Paspalum notatum Flugge var. saurae).</title>
        <authorList>
            <person name="Vega J.M."/>
            <person name="Podio M."/>
            <person name="Orjuela J."/>
            <person name="Siena L.A."/>
            <person name="Pessino S.C."/>
            <person name="Combes M.C."/>
            <person name="Mariac C."/>
            <person name="Albertini E."/>
            <person name="Pupilli F."/>
            <person name="Ortiz J.P.A."/>
            <person name="Leblanc O."/>
        </authorList>
    </citation>
    <scope>NUCLEOTIDE SEQUENCE [LARGE SCALE GENOMIC DNA]</scope>
    <source>
        <strain evidence="2">R1</strain>
        <tissue evidence="2">Leaf</tissue>
    </source>
</reference>
<protein>
    <recommendedName>
        <fullName evidence="4">DUF4283 domain-containing protein</fullName>
    </recommendedName>
</protein>
<dbReference type="Proteomes" id="UP001341281">
    <property type="component" value="Chromosome 02"/>
</dbReference>
<name>A0AAQ3WGU1_PASNO</name>
<evidence type="ECO:0008006" key="4">
    <source>
        <dbReference type="Google" id="ProtNLM"/>
    </source>
</evidence>
<feature type="compositionally biased region" description="Acidic residues" evidence="1">
    <location>
        <begin position="746"/>
        <end position="757"/>
    </location>
</feature>
<feature type="compositionally biased region" description="Gly residues" evidence="1">
    <location>
        <begin position="415"/>
        <end position="436"/>
    </location>
</feature>
<keyword evidence="3" id="KW-1185">Reference proteome</keyword>
<organism evidence="2 3">
    <name type="scientific">Paspalum notatum var. saurae</name>
    <dbReference type="NCBI Taxonomy" id="547442"/>
    <lineage>
        <taxon>Eukaryota</taxon>
        <taxon>Viridiplantae</taxon>
        <taxon>Streptophyta</taxon>
        <taxon>Embryophyta</taxon>
        <taxon>Tracheophyta</taxon>
        <taxon>Spermatophyta</taxon>
        <taxon>Magnoliopsida</taxon>
        <taxon>Liliopsida</taxon>
        <taxon>Poales</taxon>
        <taxon>Poaceae</taxon>
        <taxon>PACMAD clade</taxon>
        <taxon>Panicoideae</taxon>
        <taxon>Andropogonodae</taxon>
        <taxon>Paspaleae</taxon>
        <taxon>Paspalinae</taxon>
        <taxon>Paspalum</taxon>
    </lineage>
</organism>
<feature type="compositionally biased region" description="Low complexity" evidence="1">
    <location>
        <begin position="884"/>
        <end position="920"/>
    </location>
</feature>
<evidence type="ECO:0000313" key="3">
    <source>
        <dbReference type="Proteomes" id="UP001341281"/>
    </source>
</evidence>
<feature type="compositionally biased region" description="Gly residues" evidence="1">
    <location>
        <begin position="469"/>
        <end position="482"/>
    </location>
</feature>
<accession>A0AAQ3WGU1</accession>
<evidence type="ECO:0000256" key="1">
    <source>
        <dbReference type="SAM" id="MobiDB-lite"/>
    </source>
</evidence>
<feature type="region of interest" description="Disordered" evidence="1">
    <location>
        <begin position="744"/>
        <end position="797"/>
    </location>
</feature>
<feature type="region of interest" description="Disordered" evidence="1">
    <location>
        <begin position="305"/>
        <end position="330"/>
    </location>
</feature>
<feature type="region of interest" description="Disordered" evidence="1">
    <location>
        <begin position="221"/>
        <end position="289"/>
    </location>
</feature>
<sequence length="1049" mass="112012">MRTSYLIKLRSATTAASLWSPFPPACAWTVVRDHGCEVEYVCLMQLIPKARSKMQTHDFYRAEALLIRPPAARCCCSSPRVAARCCCRLLRAAAAAARRTLLLLLLRAAAWCCSPPACGSPRAAAARRRLPLSVASQIQLSDSPPAVPARPLRGAARLLPRRRFRPRAPADAALRPCHHVHVLQALNCGDAEMTRGTGKFWDPDSDPDCEELGDADVLAQPHRRSASSQVPRHTAAAPPGNGSASTPPSQTRRKAHRRSTPPSPGRVLPPWKKLWKGPLPPPRTTPETTLGDILIPALRKASSEVSGSVGVGHGDPESTRVQFWKQPDPSHTARVEPIRTASTPVIGKPKRRLFNPTLVSTITTSVSRSYLDVLMAGGHRGRDRGRDPPGRGFAPGRRQRDRGGQGGASATAGAGVPGNGQGGRGTGGAVPRGGNSGAARRGAQVSFGSGAGQGDPSGNQTADPVDGQVSGGGGGRGRGRGAAGAAVNSVPAVEPSVEPAGQAGDQRVEQGNQKRKRREPSVKLVCTICTEEHFTNQCPQLRGPKPSVAYCGAAEDGIGFFQIQAARTNHIVSPVLTSAAALITVEEGSISSELLQSELARIIPVQWNWIVQEHGDKSFVVPFPCKEELDRMVAIRRITTKNKEGVLIFDEFDDDIKPIKVLDQVWVTVTKVPRVLRSFLPLWAVGSIIGATQKVDVNHLRLTGEVRILVAVFNAKQIPKHADVCVNRSIYRIFFKADEALRDDSFNPDEGGDDDNNDLGGSEDHEMEDAPDATQPPAPGNNNKNNGTEKSPTSTAHDLPQKQAALIDGALDIQCERLLEEISIKVMVEPDYGVERKGYSPLSEVELAAYNDLVASPNKVHPSTISLQSRTELPEVESLADALGDSAGAGASSSPSNPVDADAQLPAGPAAAAEVESSAGEGTLESCDDSTVSLQHGAGEVVLPPSVPGIEELPATRTMAKGGNFMEEATLKQTTLRRSLRSKAMADEHTLQKTSRMAAKKNLESPGYLQGNLQRDEQAKSVLSLMSKNIEMIALQLSNGGWKHIYHNV</sequence>
<feature type="region of interest" description="Disordered" evidence="1">
    <location>
        <begin position="884"/>
        <end position="930"/>
    </location>
</feature>
<gene>
    <name evidence="2" type="ORF">U9M48_010744</name>
</gene>
<dbReference type="PANTHER" id="PTHR33170">
    <property type="entry name" value="DUF4283 DOMAIN-CONTAINING PROTEIN-RELATED"/>
    <property type="match status" value="1"/>
</dbReference>